<dbReference type="Proteomes" id="UP000611500">
    <property type="component" value="Unassembled WGS sequence"/>
</dbReference>
<evidence type="ECO:0000313" key="8">
    <source>
        <dbReference type="EMBL" id="GHG82014.1"/>
    </source>
</evidence>
<keyword evidence="7" id="KW-0472">Membrane</keyword>
<organism evidence="8 9">
    <name type="scientific">Pseudodonghicola xiamenensis</name>
    <dbReference type="NCBI Taxonomy" id="337702"/>
    <lineage>
        <taxon>Bacteria</taxon>
        <taxon>Pseudomonadati</taxon>
        <taxon>Pseudomonadota</taxon>
        <taxon>Alphaproteobacteria</taxon>
        <taxon>Rhodobacterales</taxon>
        <taxon>Paracoccaceae</taxon>
        <taxon>Pseudodonghicola</taxon>
    </lineage>
</organism>
<comment type="function">
    <text evidence="1">Involved in DNA recombination.</text>
</comment>
<reference evidence="8" key="2">
    <citation type="submission" date="2020-09" db="EMBL/GenBank/DDBJ databases">
        <authorList>
            <person name="Sun Q."/>
            <person name="Zhou Y."/>
        </authorList>
    </citation>
    <scope>NUCLEOTIDE SEQUENCE</scope>
    <source>
        <strain evidence="8">CGMCC 1.7081</strain>
    </source>
</reference>
<dbReference type="PANTHER" id="PTHR30563:SF0">
    <property type="entry name" value="DNA RECOMBINATION PROTEIN RMUC"/>
    <property type="match status" value="1"/>
</dbReference>
<dbReference type="GO" id="GO:0006310">
    <property type="term" value="P:DNA recombination"/>
    <property type="evidence" value="ECO:0007669"/>
    <property type="project" value="UniProtKB-KW"/>
</dbReference>
<dbReference type="PANTHER" id="PTHR30563">
    <property type="entry name" value="DNA RECOMBINATION PROTEIN RMUC"/>
    <property type="match status" value="1"/>
</dbReference>
<dbReference type="EMBL" id="BNAP01000002">
    <property type="protein sequence ID" value="GHG82014.1"/>
    <property type="molecule type" value="Genomic_DNA"/>
</dbReference>
<accession>A0A8J3H5C4</accession>
<comment type="similarity">
    <text evidence="2">Belongs to the RmuC family.</text>
</comment>
<keyword evidence="4 6" id="KW-0175">Coiled coil</keyword>
<dbReference type="Pfam" id="PF02646">
    <property type="entry name" value="RmuC"/>
    <property type="match status" value="1"/>
</dbReference>
<evidence type="ECO:0000256" key="7">
    <source>
        <dbReference type="SAM" id="Phobius"/>
    </source>
</evidence>
<evidence type="ECO:0000256" key="6">
    <source>
        <dbReference type="SAM" id="Coils"/>
    </source>
</evidence>
<dbReference type="RefSeq" id="WP_229861712.1">
    <property type="nucleotide sequence ID" value="NZ_BNAP01000002.1"/>
</dbReference>
<feature type="coiled-coil region" evidence="6">
    <location>
        <begin position="37"/>
        <end position="130"/>
    </location>
</feature>
<dbReference type="InterPro" id="IPR003798">
    <property type="entry name" value="DNA_recombination_RmuC"/>
</dbReference>
<name>A0A8J3H5C4_9RHOB</name>
<evidence type="ECO:0000313" key="9">
    <source>
        <dbReference type="Proteomes" id="UP000611500"/>
    </source>
</evidence>
<reference evidence="8" key="1">
    <citation type="journal article" date="2014" name="Int. J. Syst. Evol. Microbiol.">
        <title>Complete genome sequence of Corynebacterium casei LMG S-19264T (=DSM 44701T), isolated from a smear-ripened cheese.</title>
        <authorList>
            <consortium name="US DOE Joint Genome Institute (JGI-PGF)"/>
            <person name="Walter F."/>
            <person name="Albersmeier A."/>
            <person name="Kalinowski J."/>
            <person name="Ruckert C."/>
        </authorList>
    </citation>
    <scope>NUCLEOTIDE SEQUENCE</scope>
    <source>
        <strain evidence="8">CGMCC 1.7081</strain>
    </source>
</reference>
<evidence type="ECO:0000256" key="1">
    <source>
        <dbReference type="ARBA" id="ARBA00003416"/>
    </source>
</evidence>
<protein>
    <recommendedName>
        <fullName evidence="3">DNA recombination protein RmuC homolog</fullName>
    </recommendedName>
</protein>
<keyword evidence="9" id="KW-1185">Reference proteome</keyword>
<keyword evidence="7" id="KW-0812">Transmembrane</keyword>
<keyword evidence="5" id="KW-0233">DNA recombination</keyword>
<keyword evidence="7" id="KW-1133">Transmembrane helix</keyword>
<evidence type="ECO:0000256" key="2">
    <source>
        <dbReference type="ARBA" id="ARBA00009840"/>
    </source>
</evidence>
<dbReference type="AlphaFoldDB" id="A0A8J3H5C4"/>
<feature type="transmembrane region" description="Helical" evidence="7">
    <location>
        <begin position="20"/>
        <end position="39"/>
    </location>
</feature>
<evidence type="ECO:0000256" key="5">
    <source>
        <dbReference type="ARBA" id="ARBA00023172"/>
    </source>
</evidence>
<evidence type="ECO:0000256" key="4">
    <source>
        <dbReference type="ARBA" id="ARBA00023054"/>
    </source>
</evidence>
<proteinExistence type="inferred from homology"/>
<gene>
    <name evidence="8" type="ORF">GCM10010961_06180</name>
</gene>
<sequence>MTMDELLATLRALPSEQVLGWAAAALALLAILLLTRLAALRRLRAELEAVGAELEQAAAEGQALREALAEQRAQAGRIPELMQSIETMQVLHRDEQDRRISAETELKTLKTEHAARLEELRGMKKEMEDRFSSLAAGVLRQNSESFLKLASERFKSHEVTATEDLEKRKLAIENLVKPLNERLTVFDSRIQEIEKARNEAYGAIQQQVRLLAEGQSTLGTETRKLVQALRAPKTRGRWGEMQLRQVFDMAGMAEHVDYTLEHHMQTDAGARRPDAIVNIPGGKSIVVDAKTPLEAYLDALESETPELQQSNLSRHARHVRDHVKLLSSKAYQDQIPTTPDFVVMFIPGETFVSAAVEADPELIEYAFERKVLIATPTTLMALVKAIAYGWQQEKMAENALEVQKVAKELYDRLNVFGGHLDKVGKALSSSVNSYNRAVGSMESRVLPSARKFEAMGVVTQGSEIETPALVDTEARALTNLAGDGD</sequence>
<evidence type="ECO:0000256" key="3">
    <source>
        <dbReference type="ARBA" id="ARBA00021840"/>
    </source>
</evidence>
<comment type="caution">
    <text evidence="8">The sequence shown here is derived from an EMBL/GenBank/DDBJ whole genome shotgun (WGS) entry which is preliminary data.</text>
</comment>